<dbReference type="Proteomes" id="UP000314983">
    <property type="component" value="Chromosome 8"/>
</dbReference>
<evidence type="ECO:0000313" key="18">
    <source>
        <dbReference type="Ensembl" id="ENSEEEP00000028981.2"/>
    </source>
</evidence>
<evidence type="ECO:0000256" key="7">
    <source>
        <dbReference type="ARBA" id="ARBA00022786"/>
    </source>
</evidence>
<dbReference type="InterPro" id="IPR032675">
    <property type="entry name" value="LRR_dom_sf"/>
</dbReference>
<dbReference type="SUPFAM" id="SSF52047">
    <property type="entry name" value="RNI-like"/>
    <property type="match status" value="1"/>
</dbReference>
<dbReference type="InterPro" id="IPR057207">
    <property type="entry name" value="FBXL15_LRR"/>
</dbReference>
<reference evidence="18" key="3">
    <citation type="submission" date="2020-05" db="EMBL/GenBank/DDBJ databases">
        <title>Electrophorus electricus (electric eel) genome, fEleEle1, primary haplotype.</title>
        <authorList>
            <person name="Myers G."/>
            <person name="Meyer A."/>
            <person name="Fedrigo O."/>
            <person name="Formenti G."/>
            <person name="Rhie A."/>
            <person name="Tracey A."/>
            <person name="Sims Y."/>
            <person name="Jarvis E.D."/>
        </authorList>
    </citation>
    <scope>NUCLEOTIDE SEQUENCE [LARGE SCALE GENOMIC DNA]</scope>
</reference>
<comment type="subcellular location">
    <subcellularLocation>
        <location evidence="1">Membrane</location>
        <topology evidence="1">Lipid-anchor</topology>
    </subcellularLocation>
</comment>
<keyword evidence="11" id="KW-0472">Membrane</keyword>
<keyword evidence="4" id="KW-0597">Phosphoprotein</keyword>
<dbReference type="Gene3D" id="3.80.10.10">
    <property type="entry name" value="Ribonuclease Inhibitor"/>
    <property type="match status" value="2"/>
</dbReference>
<organism evidence="18 19">
    <name type="scientific">Electrophorus electricus</name>
    <name type="common">Electric eel</name>
    <name type="synonym">Gymnotus electricus</name>
    <dbReference type="NCBI Taxonomy" id="8005"/>
    <lineage>
        <taxon>Eukaryota</taxon>
        <taxon>Metazoa</taxon>
        <taxon>Chordata</taxon>
        <taxon>Craniata</taxon>
        <taxon>Vertebrata</taxon>
        <taxon>Euteleostomi</taxon>
        <taxon>Actinopterygii</taxon>
        <taxon>Neopterygii</taxon>
        <taxon>Teleostei</taxon>
        <taxon>Ostariophysi</taxon>
        <taxon>Gymnotiformes</taxon>
        <taxon>Gymnotoidei</taxon>
        <taxon>Gymnotidae</taxon>
        <taxon>Electrophorus</taxon>
    </lineage>
</organism>
<comment type="subunit">
    <text evidence="14">Part of the SCF (SKP1-CUL1-F-box) E3 ubiquitin-protein ligase complex SCF(FBXL2) composed of CUL1, SKP1, RBX1 and FBXL2. Interacts with calmodulin; may antagonize substrate ubiquitination by SCF(FBXL2). May interact with PIK3R1. Interacts with PTPN13.</text>
</comment>
<evidence type="ECO:0000259" key="17">
    <source>
        <dbReference type="PROSITE" id="PS50181"/>
    </source>
</evidence>
<evidence type="ECO:0000256" key="8">
    <source>
        <dbReference type="ARBA" id="ARBA00022837"/>
    </source>
</evidence>
<keyword evidence="13" id="KW-0636">Prenylation</keyword>
<reference evidence="19" key="1">
    <citation type="journal article" date="2014" name="Science">
        <title>Nonhuman genetics. Genomic basis for the convergent evolution of electric organs.</title>
        <authorList>
            <person name="Gallant J.R."/>
            <person name="Traeger L.L."/>
            <person name="Volkening J.D."/>
            <person name="Moffett H."/>
            <person name="Chen P.H."/>
            <person name="Novina C.D."/>
            <person name="Phillips G.N.Jr."/>
            <person name="Anand R."/>
            <person name="Wells G.B."/>
            <person name="Pinch M."/>
            <person name="Guth R."/>
            <person name="Unguez G.A."/>
            <person name="Albert J.S."/>
            <person name="Zakon H.H."/>
            <person name="Samanta M.P."/>
            <person name="Sussman M.R."/>
        </authorList>
    </citation>
    <scope>NUCLEOTIDE SEQUENCE [LARGE SCALE GENOMIC DNA]</scope>
</reference>
<evidence type="ECO:0000256" key="3">
    <source>
        <dbReference type="ARBA" id="ARBA00022499"/>
    </source>
</evidence>
<keyword evidence="7" id="KW-0833">Ubl conjugation pathway</keyword>
<evidence type="ECO:0000256" key="1">
    <source>
        <dbReference type="ARBA" id="ARBA00004635"/>
    </source>
</evidence>
<dbReference type="InterPro" id="IPR001810">
    <property type="entry name" value="F-box_dom"/>
</dbReference>
<dbReference type="GO" id="GO:1990756">
    <property type="term" value="F:ubiquitin-like ligase-substrate adaptor activity"/>
    <property type="evidence" value="ECO:0007669"/>
    <property type="project" value="UniProtKB-ARBA"/>
</dbReference>
<evidence type="ECO:0000256" key="11">
    <source>
        <dbReference type="ARBA" id="ARBA00023136"/>
    </source>
</evidence>
<keyword evidence="19" id="KW-1185">Reference proteome</keyword>
<keyword evidence="9" id="KW-0832">Ubl conjugation</keyword>
<keyword evidence="10" id="KW-0112">Calmodulin-binding</keyword>
<keyword evidence="6" id="KW-0677">Repeat</keyword>
<gene>
    <name evidence="18" type="primary">FBXL2</name>
</gene>
<dbReference type="SMART" id="SM00367">
    <property type="entry name" value="LRR_CC"/>
    <property type="match status" value="8"/>
</dbReference>
<sequence length="401" mass="44801">TAAEMNGITKGRFEMLSNSDEAPINKKLPKELLLRIFSYLDVVTLCRCAQVSKAWNVLALDGSNWQKIDLFNFQTDIEGRVVENISKRCGGFLRQLSLRGCLSVGDASMKTFAQNCRNIEQLNLNGCTKITDSTCISLSKFCSKLRHLDLTSCVSITNHALKALSEGCRMLENLNLSWCDQITRDGIEAISRGCCGLRALFLRGCTQLDDPALKHLQKHCPELVTINMQSCTVRHECGNSGGPLYQYKENYFIISQITDEGFVSLCRGCHKLQMVCVTDNTLVQLSIHCPRLQALTLSHCELITDDGIRHLSSSVSGQERLQVVELDNCPLITDVTLEHLKSCQRLERIELYDCQQVTRAGIKRIRAHLPEIKVHAYFAPVTPPPSVHGGGQRLCRCCVIL</sequence>
<evidence type="ECO:0000256" key="10">
    <source>
        <dbReference type="ARBA" id="ARBA00022860"/>
    </source>
</evidence>
<reference evidence="19" key="2">
    <citation type="journal article" date="2017" name="Sci. Adv.">
        <title>A tail of two voltages: Proteomic comparison of the three electric organs of the electric eel.</title>
        <authorList>
            <person name="Traeger L.L."/>
            <person name="Sabat G."/>
            <person name="Barrett-Wilt G.A."/>
            <person name="Wells G.B."/>
            <person name="Sussman M.R."/>
        </authorList>
    </citation>
    <scope>NUCLEOTIDE SEQUENCE [LARGE SCALE GENOMIC DNA]</scope>
</reference>
<keyword evidence="8" id="KW-0106">Calcium</keyword>
<evidence type="ECO:0000256" key="5">
    <source>
        <dbReference type="ARBA" id="ARBA00022614"/>
    </source>
</evidence>
<dbReference type="GO" id="GO:0016567">
    <property type="term" value="P:protein ubiquitination"/>
    <property type="evidence" value="ECO:0007669"/>
    <property type="project" value="UniProtKB-ARBA"/>
</dbReference>
<dbReference type="PANTHER" id="PTHR13318">
    <property type="entry name" value="PARTNER OF PAIRED, ISOFORM B-RELATED"/>
    <property type="match status" value="1"/>
</dbReference>
<keyword evidence="12" id="KW-0449">Lipoprotein</keyword>
<dbReference type="Ensembl" id="ENSEEET00000029320.2">
    <property type="protein sequence ID" value="ENSEEEP00000028981.2"/>
    <property type="gene ID" value="ENSEEEG00000013805.2"/>
</dbReference>
<dbReference type="PANTHER" id="PTHR13318:SF95">
    <property type="entry name" value="F-BOX PROTEIN YLR352W"/>
    <property type="match status" value="1"/>
</dbReference>
<evidence type="ECO:0000256" key="9">
    <source>
        <dbReference type="ARBA" id="ARBA00022843"/>
    </source>
</evidence>
<dbReference type="Pfam" id="PF25372">
    <property type="entry name" value="DUF7885"/>
    <property type="match status" value="1"/>
</dbReference>
<evidence type="ECO:0000313" key="19">
    <source>
        <dbReference type="Proteomes" id="UP000314983"/>
    </source>
</evidence>
<feature type="domain" description="F-box" evidence="17">
    <location>
        <begin position="22"/>
        <end position="68"/>
    </location>
</feature>
<evidence type="ECO:0000256" key="6">
    <source>
        <dbReference type="ARBA" id="ARBA00022737"/>
    </source>
</evidence>
<proteinExistence type="predicted"/>
<dbReference type="GO" id="GO:0031146">
    <property type="term" value="P:SCF-dependent proteasomal ubiquitin-dependent protein catabolic process"/>
    <property type="evidence" value="ECO:0007669"/>
    <property type="project" value="TreeGrafter"/>
</dbReference>
<dbReference type="PROSITE" id="PS50181">
    <property type="entry name" value="FBOX"/>
    <property type="match status" value="1"/>
</dbReference>
<dbReference type="FunFam" id="1.20.1280.50:FF:000013">
    <property type="entry name" value="F-box/LRR-repeat protein 20 isoform X1"/>
    <property type="match status" value="1"/>
</dbReference>
<evidence type="ECO:0000256" key="12">
    <source>
        <dbReference type="ARBA" id="ARBA00023288"/>
    </source>
</evidence>
<reference evidence="18" key="4">
    <citation type="submission" date="2025-08" db="UniProtKB">
        <authorList>
            <consortium name="Ensembl"/>
        </authorList>
    </citation>
    <scope>IDENTIFICATION</scope>
</reference>
<dbReference type="InterPro" id="IPR001611">
    <property type="entry name" value="Leu-rich_rpt"/>
</dbReference>
<evidence type="ECO:0000256" key="4">
    <source>
        <dbReference type="ARBA" id="ARBA00022553"/>
    </source>
</evidence>
<dbReference type="SMART" id="SM00256">
    <property type="entry name" value="FBOX"/>
    <property type="match status" value="1"/>
</dbReference>
<evidence type="ECO:0000256" key="13">
    <source>
        <dbReference type="ARBA" id="ARBA00023289"/>
    </source>
</evidence>
<dbReference type="AlphaFoldDB" id="A0A4W4FXE0"/>
<dbReference type="Pfam" id="PF13516">
    <property type="entry name" value="LRR_6"/>
    <property type="match status" value="1"/>
</dbReference>
<evidence type="ECO:0000256" key="16">
    <source>
        <dbReference type="ARBA" id="ARBA00077972"/>
    </source>
</evidence>
<dbReference type="InterPro" id="IPR006553">
    <property type="entry name" value="Leu-rich_rpt_Cys-con_subtyp"/>
</dbReference>
<evidence type="ECO:0000256" key="14">
    <source>
        <dbReference type="ARBA" id="ARBA00065449"/>
    </source>
</evidence>
<dbReference type="FunFam" id="3.80.10.10:FF:000060">
    <property type="entry name" value="F-box/LRR-repeat protein 20 isoform 2"/>
    <property type="match status" value="1"/>
</dbReference>
<reference evidence="18" key="5">
    <citation type="submission" date="2025-09" db="UniProtKB">
        <authorList>
            <consortium name="Ensembl"/>
        </authorList>
    </citation>
    <scope>IDENTIFICATION</scope>
</reference>
<dbReference type="GO" id="GO:0031347">
    <property type="term" value="P:regulation of defense response"/>
    <property type="evidence" value="ECO:0007669"/>
    <property type="project" value="UniProtKB-ARBA"/>
</dbReference>
<dbReference type="GO" id="GO:0019005">
    <property type="term" value="C:SCF ubiquitin ligase complex"/>
    <property type="evidence" value="ECO:0007669"/>
    <property type="project" value="TreeGrafter"/>
</dbReference>
<evidence type="ECO:0000256" key="15">
    <source>
        <dbReference type="ARBA" id="ARBA00070275"/>
    </source>
</evidence>
<dbReference type="FunFam" id="3.80.10.10:FF:000042">
    <property type="entry name" value="F-box/LRR-repeat protein 20 isoform 2"/>
    <property type="match status" value="1"/>
</dbReference>
<keyword evidence="3" id="KW-1017">Isopeptide bond</keyword>
<comment type="pathway">
    <text evidence="2">Protein modification; protein ubiquitination.</text>
</comment>
<dbReference type="GeneTree" id="ENSGT00940000153845"/>
<dbReference type="GO" id="GO:0005516">
    <property type="term" value="F:calmodulin binding"/>
    <property type="evidence" value="ECO:0007669"/>
    <property type="project" value="UniProtKB-KW"/>
</dbReference>
<keyword evidence="5" id="KW-0433">Leucine-rich repeat</keyword>
<dbReference type="GO" id="GO:0016020">
    <property type="term" value="C:membrane"/>
    <property type="evidence" value="ECO:0007669"/>
    <property type="project" value="UniProtKB-SubCell"/>
</dbReference>
<dbReference type="CDD" id="cd22115">
    <property type="entry name" value="F-box_FBXL2-like"/>
    <property type="match status" value="1"/>
</dbReference>
<protein>
    <recommendedName>
        <fullName evidence="15">F-box/LRR-repeat protein 2</fullName>
    </recommendedName>
    <alternativeName>
        <fullName evidence="16">F-box and leucine-rich repeat protein 2</fullName>
    </alternativeName>
</protein>
<dbReference type="Pfam" id="PF12937">
    <property type="entry name" value="F-box-like"/>
    <property type="match status" value="1"/>
</dbReference>
<evidence type="ECO:0000256" key="2">
    <source>
        <dbReference type="ARBA" id="ARBA00004906"/>
    </source>
</evidence>
<accession>A0A4W4FXE0</accession>
<name>A0A4W4FXE0_ELEEL</name>